<feature type="domain" description="Ig-like" evidence="16">
    <location>
        <begin position="246"/>
        <end position="334"/>
    </location>
</feature>
<dbReference type="FunFam" id="2.60.40.10:FF:000078">
    <property type="entry name" value="Neuronal cell adhesion molecule"/>
    <property type="match status" value="1"/>
</dbReference>
<feature type="chain" id="PRO_5043697579" description="Neuronal cell adhesion molecule" evidence="15">
    <location>
        <begin position="26"/>
        <end position="1338"/>
    </location>
</feature>
<dbReference type="GO" id="GO:0005886">
    <property type="term" value="C:plasma membrane"/>
    <property type="evidence" value="ECO:0007669"/>
    <property type="project" value="UniProtKB-SubCell"/>
</dbReference>
<evidence type="ECO:0000259" key="17">
    <source>
        <dbReference type="PROSITE" id="PS50853"/>
    </source>
</evidence>
<dbReference type="EMBL" id="JADWDJ010000017">
    <property type="protein sequence ID" value="KAG5267841.1"/>
    <property type="molecule type" value="Genomic_DNA"/>
</dbReference>
<evidence type="ECO:0000256" key="15">
    <source>
        <dbReference type="SAM" id="SignalP"/>
    </source>
</evidence>
<evidence type="ECO:0000256" key="5">
    <source>
        <dbReference type="ARBA" id="ARBA00022729"/>
    </source>
</evidence>
<dbReference type="PROSITE" id="PS50835">
    <property type="entry name" value="IG_LIKE"/>
    <property type="match status" value="6"/>
</dbReference>
<keyword evidence="7" id="KW-0130">Cell adhesion</keyword>
<evidence type="ECO:0000256" key="11">
    <source>
        <dbReference type="ARBA" id="ARBA00023180"/>
    </source>
</evidence>
<dbReference type="SUPFAM" id="SSF49265">
    <property type="entry name" value="Fibronectin type III"/>
    <property type="match status" value="3"/>
</dbReference>
<accession>A0AAV6G1M9</accession>
<evidence type="ECO:0000256" key="10">
    <source>
        <dbReference type="ARBA" id="ARBA00023157"/>
    </source>
</evidence>
<dbReference type="PANTHER" id="PTHR44170">
    <property type="entry name" value="PROTEIN SIDEKICK"/>
    <property type="match status" value="1"/>
</dbReference>
<feature type="signal peptide" evidence="15">
    <location>
        <begin position="1"/>
        <end position="25"/>
    </location>
</feature>
<gene>
    <name evidence="18" type="ORF">AALO_G00226430</name>
</gene>
<feature type="domain" description="Ig-like" evidence="16">
    <location>
        <begin position="432"/>
        <end position="519"/>
    </location>
</feature>
<dbReference type="SUPFAM" id="SSF48726">
    <property type="entry name" value="Immunoglobulin"/>
    <property type="match status" value="6"/>
</dbReference>
<dbReference type="Pfam" id="PF13882">
    <property type="entry name" value="Bravo_FIGEY"/>
    <property type="match status" value="1"/>
</dbReference>
<keyword evidence="6" id="KW-0677">Repeat</keyword>
<evidence type="ECO:0000256" key="6">
    <source>
        <dbReference type="ARBA" id="ARBA00022737"/>
    </source>
</evidence>
<evidence type="ECO:0000313" key="19">
    <source>
        <dbReference type="Proteomes" id="UP000823561"/>
    </source>
</evidence>
<keyword evidence="5 15" id="KW-0732">Signal</keyword>
<organism evidence="18 19">
    <name type="scientific">Alosa alosa</name>
    <name type="common">allis shad</name>
    <dbReference type="NCBI Taxonomy" id="278164"/>
    <lineage>
        <taxon>Eukaryota</taxon>
        <taxon>Metazoa</taxon>
        <taxon>Chordata</taxon>
        <taxon>Craniata</taxon>
        <taxon>Vertebrata</taxon>
        <taxon>Euteleostomi</taxon>
        <taxon>Actinopterygii</taxon>
        <taxon>Neopterygii</taxon>
        <taxon>Teleostei</taxon>
        <taxon>Clupei</taxon>
        <taxon>Clupeiformes</taxon>
        <taxon>Clupeoidei</taxon>
        <taxon>Clupeidae</taxon>
        <taxon>Alosa</taxon>
    </lineage>
</organism>
<evidence type="ECO:0000256" key="9">
    <source>
        <dbReference type="ARBA" id="ARBA00023136"/>
    </source>
</evidence>
<evidence type="ECO:0000256" key="3">
    <source>
        <dbReference type="ARBA" id="ARBA00022475"/>
    </source>
</evidence>
<evidence type="ECO:0000256" key="1">
    <source>
        <dbReference type="ARBA" id="ARBA00004251"/>
    </source>
</evidence>
<dbReference type="FunFam" id="2.60.40.10:FF:000038">
    <property type="entry name" value="Neuronal cell adhesion molecule"/>
    <property type="match status" value="1"/>
</dbReference>
<evidence type="ECO:0000256" key="8">
    <source>
        <dbReference type="ARBA" id="ARBA00022989"/>
    </source>
</evidence>
<feature type="compositionally biased region" description="Polar residues" evidence="13">
    <location>
        <begin position="1321"/>
        <end position="1338"/>
    </location>
</feature>
<dbReference type="Gene3D" id="2.60.40.10">
    <property type="entry name" value="Immunoglobulins"/>
    <property type="match status" value="11"/>
</dbReference>
<feature type="domain" description="Ig-like" evidence="16">
    <location>
        <begin position="523"/>
        <end position="611"/>
    </location>
</feature>
<dbReference type="FunFam" id="2.60.40.10:FF:000363">
    <property type="entry name" value="neurofascin isoform X1"/>
    <property type="match status" value="1"/>
</dbReference>
<feature type="domain" description="Ig-like" evidence="16">
    <location>
        <begin position="141"/>
        <end position="231"/>
    </location>
</feature>
<feature type="compositionally biased region" description="Basic and acidic residues" evidence="13">
    <location>
        <begin position="1235"/>
        <end position="1255"/>
    </location>
</feature>
<dbReference type="FunFam" id="2.60.40.10:FF:000238">
    <property type="entry name" value="Neuronal cell adhesion molecule"/>
    <property type="match status" value="1"/>
</dbReference>
<feature type="region of interest" description="Disordered" evidence="13">
    <location>
        <begin position="1234"/>
        <end position="1338"/>
    </location>
</feature>
<dbReference type="Pfam" id="PF00041">
    <property type="entry name" value="fn3"/>
    <property type="match status" value="3"/>
</dbReference>
<comment type="caution">
    <text evidence="18">The sequence shown here is derived from an EMBL/GenBank/DDBJ whole genome shotgun (WGS) entry which is preliminary data.</text>
</comment>
<dbReference type="CDD" id="cd00063">
    <property type="entry name" value="FN3"/>
    <property type="match status" value="5"/>
</dbReference>
<dbReference type="Pfam" id="PF07679">
    <property type="entry name" value="I-set"/>
    <property type="match status" value="3"/>
</dbReference>
<feature type="domain" description="Ig-like" evidence="16">
    <location>
        <begin position="42"/>
        <end position="130"/>
    </location>
</feature>
<dbReference type="GO" id="GO:0007411">
    <property type="term" value="P:axon guidance"/>
    <property type="evidence" value="ECO:0007669"/>
    <property type="project" value="TreeGrafter"/>
</dbReference>
<evidence type="ECO:0000256" key="14">
    <source>
        <dbReference type="SAM" id="Phobius"/>
    </source>
</evidence>
<dbReference type="SMART" id="SM00060">
    <property type="entry name" value="FN3"/>
    <property type="match status" value="5"/>
</dbReference>
<dbReference type="InterPro" id="IPR036179">
    <property type="entry name" value="Ig-like_dom_sf"/>
</dbReference>
<dbReference type="InterPro" id="IPR003961">
    <property type="entry name" value="FN3_dom"/>
</dbReference>
<evidence type="ECO:0000256" key="2">
    <source>
        <dbReference type="ARBA" id="ARBA00008588"/>
    </source>
</evidence>
<dbReference type="InterPro" id="IPR013098">
    <property type="entry name" value="Ig_I-set"/>
</dbReference>
<dbReference type="InterPro" id="IPR026966">
    <property type="entry name" value="Neurofascin/L1/NrCAM_C"/>
</dbReference>
<reference evidence="18 19" key="1">
    <citation type="submission" date="2020-10" db="EMBL/GenBank/DDBJ databases">
        <title>Chromosome-scale genome assembly of the Allis shad, Alosa alosa.</title>
        <authorList>
            <person name="Margot Z."/>
            <person name="Christophe K."/>
            <person name="Cabau C."/>
            <person name="Louis A."/>
            <person name="Berthelot C."/>
            <person name="Parey E."/>
            <person name="Roest Crollius H."/>
            <person name="Montfort J."/>
            <person name="Robinson-Rechavi M."/>
            <person name="Bucao C."/>
            <person name="Bouchez O."/>
            <person name="Gislard M."/>
            <person name="Lluch J."/>
            <person name="Milhes M."/>
            <person name="Lampietro C."/>
            <person name="Lopez Roques C."/>
            <person name="Donnadieu C."/>
            <person name="Braasch I."/>
            <person name="Desvignes T."/>
            <person name="Postlethwait J."/>
            <person name="Bobe J."/>
            <person name="Guiguen Y."/>
        </authorList>
    </citation>
    <scope>NUCLEOTIDE SEQUENCE [LARGE SCALE GENOMIC DNA]</scope>
    <source>
        <strain evidence="18">M-15738</strain>
        <tissue evidence="18">Blood</tissue>
    </source>
</reference>
<dbReference type="SMART" id="SM00408">
    <property type="entry name" value="IGc2"/>
    <property type="match status" value="6"/>
</dbReference>
<dbReference type="FunFam" id="2.60.40.10:FF:000057">
    <property type="entry name" value="neural cell adhesion molecule L1"/>
    <property type="match status" value="1"/>
</dbReference>
<dbReference type="FunFam" id="2.60.40.10:FF:000114">
    <property type="entry name" value="Neuronal cell adhesion molecule"/>
    <property type="match status" value="1"/>
</dbReference>
<feature type="domain" description="Fibronectin type-III" evidence="17">
    <location>
        <begin position="728"/>
        <end position="822"/>
    </location>
</feature>
<dbReference type="FunFam" id="2.60.40.10:FF:000347">
    <property type="entry name" value="Neuronal cell adhesion molecule"/>
    <property type="match status" value="1"/>
</dbReference>
<feature type="region of interest" description="Disordered" evidence="13">
    <location>
        <begin position="711"/>
        <end position="733"/>
    </location>
</feature>
<keyword evidence="12" id="KW-0393">Immunoglobulin domain</keyword>
<feature type="domain" description="Ig-like" evidence="16">
    <location>
        <begin position="339"/>
        <end position="426"/>
    </location>
</feature>
<name>A0AAV6G1M9_9TELE</name>
<evidence type="ECO:0008006" key="20">
    <source>
        <dbReference type="Google" id="ProtNLM"/>
    </source>
</evidence>
<keyword evidence="8 14" id="KW-1133">Transmembrane helix</keyword>
<dbReference type="GO" id="GO:0098632">
    <property type="term" value="F:cell-cell adhesion mediator activity"/>
    <property type="evidence" value="ECO:0007669"/>
    <property type="project" value="TreeGrafter"/>
</dbReference>
<feature type="transmembrane region" description="Helical" evidence="14">
    <location>
        <begin position="1205"/>
        <end position="1226"/>
    </location>
</feature>
<evidence type="ECO:0000256" key="13">
    <source>
        <dbReference type="SAM" id="MobiDB-lite"/>
    </source>
</evidence>
<feature type="domain" description="Fibronectin type-III" evidence="17">
    <location>
        <begin position="1105"/>
        <end position="1192"/>
    </location>
</feature>
<protein>
    <recommendedName>
        <fullName evidence="20">Neuronal cell adhesion molecule</fullName>
    </recommendedName>
</protein>
<feature type="domain" description="Fibronectin type-III" evidence="17">
    <location>
        <begin position="827"/>
        <end position="929"/>
    </location>
</feature>
<comment type="similarity">
    <text evidence="2">Belongs to the immunoglobulin superfamily. L1/neurofascin/NgCAM family.</text>
</comment>
<dbReference type="Pfam" id="PF13927">
    <property type="entry name" value="Ig_3"/>
    <property type="match status" value="2"/>
</dbReference>
<evidence type="ECO:0000256" key="7">
    <source>
        <dbReference type="ARBA" id="ARBA00022889"/>
    </source>
</evidence>
<proteinExistence type="inferred from homology"/>
<dbReference type="InterPro" id="IPR003599">
    <property type="entry name" value="Ig_sub"/>
</dbReference>
<evidence type="ECO:0000259" key="16">
    <source>
        <dbReference type="PROSITE" id="PS50835"/>
    </source>
</evidence>
<dbReference type="PANTHER" id="PTHR44170:SF15">
    <property type="entry name" value="NEURONAL CELL ADHESION MOLECULE"/>
    <property type="match status" value="1"/>
</dbReference>
<comment type="subcellular location">
    <subcellularLocation>
        <location evidence="1">Cell membrane</location>
        <topology evidence="1">Single-pass type I membrane protein</topology>
    </subcellularLocation>
</comment>
<evidence type="ECO:0000256" key="12">
    <source>
        <dbReference type="ARBA" id="ARBA00023319"/>
    </source>
</evidence>
<dbReference type="FunFam" id="2.60.40.10:FF:000100">
    <property type="entry name" value="Neuronal cell adhesion molecule a"/>
    <property type="match status" value="1"/>
</dbReference>
<dbReference type="SMART" id="SM00409">
    <property type="entry name" value="IG"/>
    <property type="match status" value="6"/>
</dbReference>
<dbReference type="InterPro" id="IPR013783">
    <property type="entry name" value="Ig-like_fold"/>
</dbReference>
<dbReference type="FunFam" id="2.60.40.10:FF:000005">
    <property type="entry name" value="Neuronal cell adhesion molecule"/>
    <property type="match status" value="1"/>
</dbReference>
<dbReference type="GO" id="GO:0007420">
    <property type="term" value="P:brain development"/>
    <property type="evidence" value="ECO:0007669"/>
    <property type="project" value="TreeGrafter"/>
</dbReference>
<keyword evidence="10" id="KW-1015">Disulfide bond</keyword>
<dbReference type="Proteomes" id="UP000823561">
    <property type="component" value="Chromosome 17"/>
</dbReference>
<evidence type="ECO:0000256" key="4">
    <source>
        <dbReference type="ARBA" id="ARBA00022692"/>
    </source>
</evidence>
<keyword evidence="9 14" id="KW-0472">Membrane</keyword>
<feature type="domain" description="Fibronectin type-III" evidence="17">
    <location>
        <begin position="628"/>
        <end position="723"/>
    </location>
</feature>
<keyword evidence="3" id="KW-1003">Cell membrane</keyword>
<evidence type="ECO:0000313" key="18">
    <source>
        <dbReference type="EMBL" id="KAG5267841.1"/>
    </source>
</evidence>
<dbReference type="InterPro" id="IPR003598">
    <property type="entry name" value="Ig_sub2"/>
</dbReference>
<dbReference type="PROSITE" id="PS50853">
    <property type="entry name" value="FN3"/>
    <property type="match status" value="5"/>
</dbReference>
<feature type="domain" description="Fibronectin type-III" evidence="17">
    <location>
        <begin position="933"/>
        <end position="1029"/>
    </location>
</feature>
<keyword evidence="19" id="KW-1185">Reference proteome</keyword>
<dbReference type="GO" id="GO:0030424">
    <property type="term" value="C:axon"/>
    <property type="evidence" value="ECO:0007669"/>
    <property type="project" value="TreeGrafter"/>
</dbReference>
<sequence length="1338" mass="147801">MDRKRKWSVGGGAVLWLLSAHVSVALEVPLDPKVLEGLPQPPTITYESPKNYIIDPRENININCEAKGQPHPSFSWTRNGTHFDVDKDPKVTMKPNSGSLVIDISNGEKVEAYEGIYQCTAHNDHGVAVSNNIVVRQSRSPLWSKERNEPRLVQRGDSLILHCRPPAGLPPPVIFWMDPFFQRLPQNSRVSQVLNGDLYFSNVLMEDARSDYICYARFPYTQTIQQKQPITVRVIDNAGAVGERKPTFMLPTGTSSTSMVLRGERLQLECIADGLPTPEISWSKDNGVLPEGRFSFQNFKKTLQITEVTETDAGNYRCTAKNSQGDAHHVITVEVKAAPYWTGAPRNLILAPKESGILTCLAGGNPKPKVAWSVNGMPIQNAPNDTSREVRGDTIFLSDVPTGSSAVYQCNASNEFGYLMANAFVNVLAEPPRVLTPPNNVYQVITNNLALLHCASFGSPIPTITWFKDGQTSILNGDPYVLHTNGTLEIHVAQPLHSGKYTCIATNYLGSKENHVYLEVKEPTRILKQPEYKVVQRDRKAVFECKVKHDPTLIPTMVWLKDGGDLPDNDSRFVIGADTLTISDVTEADEGTYTCIMNTTLDQDSASATLTVVEATPTPAIVYERPDPPTDLELTDQMERSVQLTWIPGDEHNSPIEKFLLQYEDSLHERGVWVNMTEVPGTKTTARLDLSPYVYYSFRVLALNDVGYSEPSVPSEQYRTSPAKPDDNPSDVEGFGTDPKNLVISWKPLTGLQSNGPYLQYVVSWRQKDLDQEWATVTVENVSQYVVPETPTFVPFEIKVQAINRYGSAPEPQVVEGYSGEDLPSAAPASVKVEAGNDTIAEVSWEPVPMATVHGKLQGYKVYYWREKSLLQEDSEPEEVQVMVFSGNKTEGKVPGLHPYSLYNIQIRVFNGKGEGPQSVTQTFETPEGVPGPPAFLHFTDLSLDSLTLVWGPPKQDNGRLTGFTLKYQPVNNTSELGPMEEMTLPANETKLTLSSLKQSTRYKFYISANTIKGAGPTITEEVVTIIDTAFLRPPTSGVGKGLTEPPHTTPPPARLLHPSLQFIRVLTSDLTTALTPPLPKTPTHTCRGTLWSNTACPTARPTSRPFGRVNSSVEQNGAVISWEYSGPDNIYVEYNVENSKDAWTKEFVNGTQTYLIKGLKAGTSYRVRVVAKDHSDQTLHSTDELVITVPAMPSQQVDIATQGWFIGLMCAVALLILVLLIVCFIKRNKGGKYPVKEKEDQHQDPEIQPMKEDDGTFGEYSDTEDHKPLKGSRTPSNGTVKKDDSGDSLVDYGEGGDGQFNEDGSFISQYSGKEKDTAEGNESSKAPSPFNAMNSFV</sequence>
<dbReference type="InterPro" id="IPR036116">
    <property type="entry name" value="FN3_sf"/>
</dbReference>
<keyword evidence="11" id="KW-0325">Glycoprotein</keyword>
<dbReference type="InterPro" id="IPR007110">
    <property type="entry name" value="Ig-like_dom"/>
</dbReference>
<keyword evidence="4 14" id="KW-0812">Transmembrane</keyword>